<evidence type="ECO:0000313" key="6">
    <source>
        <dbReference type="Proteomes" id="UP001549164"/>
    </source>
</evidence>
<comment type="similarity">
    <text evidence="1">Belongs to the bacterial solute-binding protein ModA family.</text>
</comment>
<gene>
    <name evidence="5" type="ORF">ABID12_003285</name>
</gene>
<accession>A0ABV2IFF5</accession>
<evidence type="ECO:0000256" key="2">
    <source>
        <dbReference type="ARBA" id="ARBA00022723"/>
    </source>
</evidence>
<dbReference type="PANTHER" id="PTHR30632:SF14">
    <property type="entry name" value="TUNGSTATE_MOLYBDATE_CHROMATE-BINDING PROTEIN MODA"/>
    <property type="match status" value="1"/>
</dbReference>
<dbReference type="SUPFAM" id="SSF53850">
    <property type="entry name" value="Periplasmic binding protein-like II"/>
    <property type="match status" value="1"/>
</dbReference>
<comment type="caution">
    <text evidence="5">The sequence shown here is derived from an EMBL/GenBank/DDBJ whole genome shotgun (WGS) entry which is preliminary data.</text>
</comment>
<evidence type="ECO:0000313" key="5">
    <source>
        <dbReference type="EMBL" id="MET3601329.1"/>
    </source>
</evidence>
<evidence type="ECO:0000256" key="4">
    <source>
        <dbReference type="SAM" id="SignalP"/>
    </source>
</evidence>
<dbReference type="PIRSF" id="PIRSF004846">
    <property type="entry name" value="ModA"/>
    <property type="match status" value="1"/>
</dbReference>
<evidence type="ECO:0000256" key="3">
    <source>
        <dbReference type="ARBA" id="ARBA00022729"/>
    </source>
</evidence>
<evidence type="ECO:0000256" key="1">
    <source>
        <dbReference type="ARBA" id="ARBA00009175"/>
    </source>
</evidence>
<dbReference type="InterPro" id="IPR050682">
    <property type="entry name" value="ModA/WtpA"/>
</dbReference>
<dbReference type="NCBIfam" id="TIGR01256">
    <property type="entry name" value="modA"/>
    <property type="match status" value="1"/>
</dbReference>
<organism evidence="5 6">
    <name type="scientific">Martelella mangrovi</name>
    <dbReference type="NCBI Taxonomy" id="1397477"/>
    <lineage>
        <taxon>Bacteria</taxon>
        <taxon>Pseudomonadati</taxon>
        <taxon>Pseudomonadota</taxon>
        <taxon>Alphaproteobacteria</taxon>
        <taxon>Hyphomicrobiales</taxon>
        <taxon>Aurantimonadaceae</taxon>
        <taxon>Martelella</taxon>
    </lineage>
</organism>
<dbReference type="InterPro" id="IPR044084">
    <property type="entry name" value="AvModA-like_subst-bd"/>
</dbReference>
<name>A0ABV2IFF5_9HYPH</name>
<protein>
    <submittedName>
        <fullName evidence="5">Molybdate transport system substrate-binding protein</fullName>
    </submittedName>
</protein>
<dbReference type="RefSeq" id="WP_354435133.1">
    <property type="nucleotide sequence ID" value="NZ_JBEPLY010000012.1"/>
</dbReference>
<dbReference type="Gene3D" id="3.40.190.10">
    <property type="entry name" value="Periplasmic binding protein-like II"/>
    <property type="match status" value="2"/>
</dbReference>
<keyword evidence="3 4" id="KW-0732">Signal</keyword>
<dbReference type="InterPro" id="IPR005950">
    <property type="entry name" value="ModA"/>
</dbReference>
<dbReference type="Pfam" id="PF13531">
    <property type="entry name" value="SBP_bac_11"/>
    <property type="match status" value="1"/>
</dbReference>
<keyword evidence="6" id="KW-1185">Reference proteome</keyword>
<dbReference type="EMBL" id="JBEPLY010000012">
    <property type="protein sequence ID" value="MET3601329.1"/>
    <property type="molecule type" value="Genomic_DNA"/>
</dbReference>
<dbReference type="Proteomes" id="UP001549164">
    <property type="component" value="Unassembled WGS sequence"/>
</dbReference>
<sequence>MKPVYALLAAAFAVLPAGFAGAAETNVAVAANFTNAAKDIAAAFTEETGDTVLLSFGSTGKLYAQIANGAPFSVFLAADQARAKKAVDEGFAVEGSEFTYAIGKLVLFSEDADLVDDNGAVLNAPDSFSKLAIANPAAAPYGAAAVETMTSLDVYDALQPKLVQGDSISQTFQFVATGNAELGFVALSQVIGDDSGSQWVVPAELYEPIRQDGVLTNAGADDDVAKAFLDFLKGDKATAIIEGYGYAVE</sequence>
<keyword evidence="2" id="KW-0479">Metal-binding</keyword>
<dbReference type="PANTHER" id="PTHR30632">
    <property type="entry name" value="MOLYBDATE-BINDING PERIPLASMIC PROTEIN"/>
    <property type="match status" value="1"/>
</dbReference>
<feature type="chain" id="PRO_5047418671" evidence="4">
    <location>
        <begin position="23"/>
        <end position="249"/>
    </location>
</feature>
<proteinExistence type="inferred from homology"/>
<dbReference type="CDD" id="cd13539">
    <property type="entry name" value="PBP2_AvModA"/>
    <property type="match status" value="1"/>
</dbReference>
<reference evidence="5 6" key="1">
    <citation type="submission" date="2024-06" db="EMBL/GenBank/DDBJ databases">
        <title>Genomic Encyclopedia of Type Strains, Phase IV (KMG-IV): sequencing the most valuable type-strain genomes for metagenomic binning, comparative biology and taxonomic classification.</title>
        <authorList>
            <person name="Goeker M."/>
        </authorList>
    </citation>
    <scope>NUCLEOTIDE SEQUENCE [LARGE SCALE GENOMIC DNA]</scope>
    <source>
        <strain evidence="5 6">DSM 28102</strain>
    </source>
</reference>
<feature type="signal peptide" evidence="4">
    <location>
        <begin position="1"/>
        <end position="22"/>
    </location>
</feature>